<feature type="transmembrane region" description="Helical" evidence="1">
    <location>
        <begin position="201"/>
        <end position="222"/>
    </location>
</feature>
<gene>
    <name evidence="3" type="ORF">EGT74_14950</name>
</gene>
<dbReference type="InterPro" id="IPR011415">
    <property type="entry name" value="SpmA_SpmB"/>
</dbReference>
<dbReference type="OrthoDB" id="9805623at2"/>
<evidence type="ECO:0000313" key="3">
    <source>
        <dbReference type="EMBL" id="RPE08348.1"/>
    </source>
</evidence>
<sequence>MALNYVWIAFFVIGFIVALCKLIFLGDTEIFGKMMTGTFENGRTAAEIAIGLTGVMTFWLGIMRVGEKAGMIELLAKWVNPLFSRLFPDIPPKNPAMGSIVMNFSANALGLDNAATPIGLKAMKELQQINPDKETASNAQIMFLVLNTAGIAIIPTSVMAMRLSMGAANPADIFIPTMIGTFISFIAGIIAVAAVQRINLFRLPILVFVGGFILAIYGIYALMHNMPTDKIASVTATAGGIIIFGIILSFILMGVKKKINVYETFIDGAKEGFTTAVMIIPYLVGILVAIGVFRVTGCLDFITNGIGMAVAALGLNTDFVPALPVGIMKPFSGGGARALMVDIMKTYGADSFQGRMACILQGSTETTFYILAVYFGSVNIKKTKYALACGLIADVVGIIAAIAIGYFFFH</sequence>
<dbReference type="Pfam" id="PF07670">
    <property type="entry name" value="Gate"/>
    <property type="match status" value="2"/>
</dbReference>
<organism evidence="3 4">
    <name type="scientific">Chitinophaga lutea</name>
    <dbReference type="NCBI Taxonomy" id="2488634"/>
    <lineage>
        <taxon>Bacteria</taxon>
        <taxon>Pseudomonadati</taxon>
        <taxon>Bacteroidota</taxon>
        <taxon>Chitinophagia</taxon>
        <taxon>Chitinophagales</taxon>
        <taxon>Chitinophagaceae</taxon>
        <taxon>Chitinophaga</taxon>
    </lineage>
</organism>
<keyword evidence="1" id="KW-0812">Transmembrane</keyword>
<keyword evidence="1" id="KW-0472">Membrane</keyword>
<dbReference type="InterPro" id="IPR011642">
    <property type="entry name" value="Gate_dom"/>
</dbReference>
<evidence type="ECO:0000259" key="2">
    <source>
        <dbReference type="Pfam" id="PF07670"/>
    </source>
</evidence>
<dbReference type="RefSeq" id="WP_123847351.1">
    <property type="nucleotide sequence ID" value="NZ_RPDH01000002.1"/>
</dbReference>
<dbReference type="Proteomes" id="UP000278351">
    <property type="component" value="Unassembled WGS sequence"/>
</dbReference>
<evidence type="ECO:0000313" key="4">
    <source>
        <dbReference type="Proteomes" id="UP000278351"/>
    </source>
</evidence>
<dbReference type="PANTHER" id="PTHR35793">
    <property type="entry name" value="INNER MEMBRANE PROTEIN YJIG"/>
    <property type="match status" value="1"/>
</dbReference>
<dbReference type="PANTHER" id="PTHR35793:SF2">
    <property type="entry name" value="INNER MEMBRANE PROTEIN YJIG"/>
    <property type="match status" value="1"/>
</dbReference>
<reference evidence="3 4" key="1">
    <citation type="submission" date="2018-11" db="EMBL/GenBank/DDBJ databases">
        <title>Chitinophaga lutea sp.nov., isolate from arsenic contaminated soil.</title>
        <authorList>
            <person name="Zong Y."/>
        </authorList>
    </citation>
    <scope>NUCLEOTIDE SEQUENCE [LARGE SCALE GENOMIC DNA]</scope>
    <source>
        <strain evidence="3 4">ZY74</strain>
    </source>
</reference>
<evidence type="ECO:0000256" key="1">
    <source>
        <dbReference type="SAM" id="Phobius"/>
    </source>
</evidence>
<feature type="transmembrane region" description="Helical" evidence="1">
    <location>
        <begin position="234"/>
        <end position="253"/>
    </location>
</feature>
<feature type="transmembrane region" description="Helical" evidence="1">
    <location>
        <begin position="385"/>
        <end position="409"/>
    </location>
</feature>
<dbReference type="GO" id="GO:0005886">
    <property type="term" value="C:plasma membrane"/>
    <property type="evidence" value="ECO:0007669"/>
    <property type="project" value="TreeGrafter"/>
</dbReference>
<feature type="transmembrane region" description="Helical" evidence="1">
    <location>
        <begin position="273"/>
        <end position="293"/>
    </location>
</feature>
<feature type="transmembrane region" description="Helical" evidence="1">
    <location>
        <begin position="6"/>
        <end position="24"/>
    </location>
</feature>
<name>A0A3N4PLA9_9BACT</name>
<feature type="domain" description="Nucleoside transporter/FeoB GTPase Gate" evidence="2">
    <location>
        <begin position="277"/>
        <end position="380"/>
    </location>
</feature>
<feature type="transmembrane region" description="Helical" evidence="1">
    <location>
        <begin position="173"/>
        <end position="195"/>
    </location>
</feature>
<dbReference type="PIRSF" id="PIRSF036542">
    <property type="entry name" value="SpmA_SpmB"/>
    <property type="match status" value="1"/>
</dbReference>
<keyword evidence="4" id="KW-1185">Reference proteome</keyword>
<comment type="caution">
    <text evidence="3">The sequence shown here is derived from an EMBL/GenBank/DDBJ whole genome shotgun (WGS) entry which is preliminary data.</text>
</comment>
<feature type="transmembrane region" description="Helical" evidence="1">
    <location>
        <begin position="141"/>
        <end position="161"/>
    </location>
</feature>
<protein>
    <recommendedName>
        <fullName evidence="2">Nucleoside transporter/FeoB GTPase Gate domain-containing protein</fullName>
    </recommendedName>
</protein>
<dbReference type="AlphaFoldDB" id="A0A3N4PLA9"/>
<proteinExistence type="predicted"/>
<dbReference type="InterPro" id="IPR052549">
    <property type="entry name" value="SpmB"/>
</dbReference>
<accession>A0A3N4PLA9</accession>
<dbReference type="EMBL" id="RPDH01000002">
    <property type="protein sequence ID" value="RPE08348.1"/>
    <property type="molecule type" value="Genomic_DNA"/>
</dbReference>
<feature type="domain" description="Nucleoside transporter/FeoB GTPase Gate" evidence="2">
    <location>
        <begin position="50"/>
        <end position="160"/>
    </location>
</feature>
<feature type="transmembrane region" description="Helical" evidence="1">
    <location>
        <begin position="45"/>
        <end position="62"/>
    </location>
</feature>
<keyword evidence="1" id="KW-1133">Transmembrane helix</keyword>